<keyword evidence="4" id="KW-0963">Cytoplasm</keyword>
<dbReference type="EC" id="3.1.1.61" evidence="4"/>
<dbReference type="GO" id="GO:0008984">
    <property type="term" value="F:protein-glutamate methylesterase activity"/>
    <property type="evidence" value="ECO:0007669"/>
    <property type="project" value="UniProtKB-UniRule"/>
</dbReference>
<dbReference type="Proteomes" id="UP000564885">
    <property type="component" value="Unassembled WGS sequence"/>
</dbReference>
<dbReference type="InterPro" id="IPR011006">
    <property type="entry name" value="CheY-like_superfamily"/>
</dbReference>
<feature type="active site" evidence="4 5">
    <location>
        <position position="164"/>
    </location>
</feature>
<comment type="catalytic activity">
    <reaction evidence="4">
        <text>L-glutaminyl-[protein] + H2O = L-glutamyl-[protein] + NH4(+)</text>
        <dbReference type="Rhea" id="RHEA:16441"/>
        <dbReference type="Rhea" id="RHEA-COMP:10207"/>
        <dbReference type="Rhea" id="RHEA-COMP:10208"/>
        <dbReference type="ChEBI" id="CHEBI:15377"/>
        <dbReference type="ChEBI" id="CHEBI:28938"/>
        <dbReference type="ChEBI" id="CHEBI:29973"/>
        <dbReference type="ChEBI" id="CHEBI:30011"/>
        <dbReference type="EC" id="3.5.1.44"/>
    </reaction>
</comment>
<accession>A0A849I1I6</accession>
<feature type="modified residue" description="4-aspartylphosphate" evidence="4 6">
    <location>
        <position position="50"/>
    </location>
</feature>
<dbReference type="AlphaFoldDB" id="A0A849I1I6"/>
<comment type="catalytic activity">
    <reaction evidence="3 4">
        <text>[protein]-L-glutamate 5-O-methyl ester + H2O = L-glutamyl-[protein] + methanol + H(+)</text>
        <dbReference type="Rhea" id="RHEA:23236"/>
        <dbReference type="Rhea" id="RHEA-COMP:10208"/>
        <dbReference type="Rhea" id="RHEA-COMP:10311"/>
        <dbReference type="ChEBI" id="CHEBI:15377"/>
        <dbReference type="ChEBI" id="CHEBI:15378"/>
        <dbReference type="ChEBI" id="CHEBI:17790"/>
        <dbReference type="ChEBI" id="CHEBI:29973"/>
        <dbReference type="ChEBI" id="CHEBI:82795"/>
        <dbReference type="EC" id="3.1.1.61"/>
    </reaction>
</comment>
<sequence>MLVDDSAVVRGFLSRWIAAEPGFSVVGGAANGQEALDLFDVLRPDIVLLDIDMPVLDGPATLARLLARRPDLAVVVVSTLTRRNAEISLGCLARGAVDILTKPESQRDLAGPAAFRGELMLKLRGLAARHRRTPGRGMPPLPGFLRRAALPATVRPRVLAIGASTGGPAALCRILRGLSPVSDRMPILLVQHMPELFTGVFAEQLRTQTGLAVAEAEEGEEIRPGRLYLAPGGRHMGLGSGEGAAVIRLRTGPPLHHCRPALDVTFADVARLFGPAALGVVLTGMGTDGTDGARALVEAGASVIVQDEATSTVWGMPGSIVKAGLARRVVPLDGIAAAIREAALP</sequence>
<comment type="function">
    <text evidence="4">Involved in chemotaxis. Part of a chemotaxis signal transduction system that modulates chemotaxis in response to various stimuli. Catalyzes the demethylation of specific methylglutamate residues introduced into the chemoreceptors (methyl-accepting chemotaxis proteins or MCP) by CheR. Also mediates the irreversible deamidation of specific glutamine residues to glutamic acid.</text>
</comment>
<evidence type="ECO:0000259" key="7">
    <source>
        <dbReference type="PROSITE" id="PS50110"/>
    </source>
</evidence>
<dbReference type="CDD" id="cd16432">
    <property type="entry name" value="CheB_Rec"/>
    <property type="match status" value="1"/>
</dbReference>
<dbReference type="SUPFAM" id="SSF52172">
    <property type="entry name" value="CheY-like"/>
    <property type="match status" value="1"/>
</dbReference>
<dbReference type="InterPro" id="IPR001789">
    <property type="entry name" value="Sig_transdc_resp-reg_receiver"/>
</dbReference>
<dbReference type="PANTHER" id="PTHR42872:SF3">
    <property type="entry name" value="PROTEIN-GLUTAMATE METHYLESTERASE_PROTEIN-GLUTAMINE GLUTAMINASE 1"/>
    <property type="match status" value="1"/>
</dbReference>
<keyword evidence="1 4" id="KW-0145">Chemotaxis</keyword>
<dbReference type="HAMAP" id="MF_00099">
    <property type="entry name" value="CheB_chemtxs"/>
    <property type="match status" value="1"/>
</dbReference>
<dbReference type="PROSITE" id="PS50122">
    <property type="entry name" value="CHEB"/>
    <property type="match status" value="1"/>
</dbReference>
<dbReference type="Gene3D" id="3.40.50.2300">
    <property type="match status" value="1"/>
</dbReference>
<dbReference type="GO" id="GO:0000156">
    <property type="term" value="F:phosphorelay response regulator activity"/>
    <property type="evidence" value="ECO:0007669"/>
    <property type="project" value="InterPro"/>
</dbReference>
<evidence type="ECO:0000313" key="9">
    <source>
        <dbReference type="EMBL" id="NNM73646.1"/>
    </source>
</evidence>
<feature type="active site" evidence="4 5">
    <location>
        <position position="192"/>
    </location>
</feature>
<gene>
    <name evidence="4 9" type="primary">cheB</name>
    <name evidence="9" type="ORF">HJG44_14755</name>
</gene>
<comment type="similarity">
    <text evidence="4">Belongs to the CheB family.</text>
</comment>
<evidence type="ECO:0000313" key="10">
    <source>
        <dbReference type="Proteomes" id="UP000564885"/>
    </source>
</evidence>
<evidence type="ECO:0000256" key="6">
    <source>
        <dbReference type="PROSITE-ProRule" id="PRU00169"/>
    </source>
</evidence>
<dbReference type="GO" id="GO:0008168">
    <property type="term" value="F:methyltransferase activity"/>
    <property type="evidence" value="ECO:0007669"/>
    <property type="project" value="UniProtKB-KW"/>
</dbReference>
<comment type="domain">
    <text evidence="4">Contains a C-terminal catalytic domain, and an N-terminal region which modulates catalytic activity.</text>
</comment>
<evidence type="ECO:0000256" key="5">
    <source>
        <dbReference type="PROSITE-ProRule" id="PRU00050"/>
    </source>
</evidence>
<reference evidence="9 10" key="1">
    <citation type="submission" date="2020-04" db="EMBL/GenBank/DDBJ databases">
        <title>Enterovirga sp. isolate from soil.</title>
        <authorList>
            <person name="Chea S."/>
            <person name="Kim D.-U."/>
        </authorList>
    </citation>
    <scope>NUCLEOTIDE SEQUENCE [LARGE SCALE GENOMIC DNA]</scope>
    <source>
        <strain evidence="9 10">DB1703</strain>
    </source>
</reference>
<name>A0A849I1I6_9HYPH</name>
<dbReference type="SUPFAM" id="SSF52738">
    <property type="entry name" value="Methylesterase CheB, C-terminal domain"/>
    <property type="match status" value="1"/>
</dbReference>
<dbReference type="PROSITE" id="PS50110">
    <property type="entry name" value="RESPONSE_REGULATORY"/>
    <property type="match status" value="1"/>
</dbReference>
<dbReference type="InterPro" id="IPR008248">
    <property type="entry name" value="CheB-like"/>
</dbReference>
<feature type="domain" description="CheB-type methylesterase" evidence="8">
    <location>
        <begin position="140"/>
        <end position="339"/>
    </location>
</feature>
<keyword evidence="2 4" id="KW-0378">Hydrolase</keyword>
<dbReference type="Pfam" id="PF00072">
    <property type="entry name" value="Response_reg"/>
    <property type="match status" value="1"/>
</dbReference>
<dbReference type="GO" id="GO:0032259">
    <property type="term" value="P:methylation"/>
    <property type="evidence" value="ECO:0007669"/>
    <property type="project" value="UniProtKB-KW"/>
</dbReference>
<dbReference type="GO" id="GO:0005737">
    <property type="term" value="C:cytoplasm"/>
    <property type="evidence" value="ECO:0007669"/>
    <property type="project" value="UniProtKB-SubCell"/>
</dbReference>
<comment type="caution">
    <text evidence="9">The sequence shown here is derived from an EMBL/GenBank/DDBJ whole genome shotgun (WGS) entry which is preliminary data.</text>
</comment>
<organism evidence="9 10">
    <name type="scientific">Enterovirga aerilata</name>
    <dbReference type="NCBI Taxonomy" id="2730920"/>
    <lineage>
        <taxon>Bacteria</taxon>
        <taxon>Pseudomonadati</taxon>
        <taxon>Pseudomonadota</taxon>
        <taxon>Alphaproteobacteria</taxon>
        <taxon>Hyphomicrobiales</taxon>
        <taxon>Methylobacteriaceae</taxon>
        <taxon>Enterovirga</taxon>
    </lineage>
</organism>
<dbReference type="Gene3D" id="3.40.50.180">
    <property type="entry name" value="Methylesterase CheB, C-terminal domain"/>
    <property type="match status" value="1"/>
</dbReference>
<dbReference type="GO" id="GO:0050568">
    <property type="term" value="F:protein-glutamine glutaminase activity"/>
    <property type="evidence" value="ECO:0007669"/>
    <property type="project" value="UniProtKB-UniRule"/>
</dbReference>
<evidence type="ECO:0000259" key="8">
    <source>
        <dbReference type="PROSITE" id="PS50122"/>
    </source>
</evidence>
<keyword evidence="4 6" id="KW-0597">Phosphoprotein</keyword>
<dbReference type="EC" id="3.5.1.44" evidence="4"/>
<keyword evidence="9" id="KW-0489">Methyltransferase</keyword>
<protein>
    <recommendedName>
        <fullName evidence="4">Protein-glutamate methylesterase/protein-glutamine glutaminase</fullName>
        <ecNumber evidence="4">3.1.1.61</ecNumber>
        <ecNumber evidence="4">3.5.1.44</ecNumber>
    </recommendedName>
</protein>
<dbReference type="GO" id="GO:0006935">
    <property type="term" value="P:chemotaxis"/>
    <property type="evidence" value="ECO:0007669"/>
    <property type="project" value="UniProtKB-UniRule"/>
</dbReference>
<dbReference type="InterPro" id="IPR000673">
    <property type="entry name" value="Sig_transdc_resp-reg_Me-estase"/>
</dbReference>
<dbReference type="RefSeq" id="WP_171219144.1">
    <property type="nucleotide sequence ID" value="NZ_JABEPP010000004.1"/>
</dbReference>
<dbReference type="CDD" id="cd17541">
    <property type="entry name" value="REC_CheB-like"/>
    <property type="match status" value="1"/>
</dbReference>
<feature type="active site" evidence="4 5">
    <location>
        <position position="288"/>
    </location>
</feature>
<keyword evidence="10" id="KW-1185">Reference proteome</keyword>
<dbReference type="InterPro" id="IPR035909">
    <property type="entry name" value="CheB_C"/>
</dbReference>
<evidence type="ECO:0000256" key="1">
    <source>
        <dbReference type="ARBA" id="ARBA00022500"/>
    </source>
</evidence>
<evidence type="ECO:0000256" key="4">
    <source>
        <dbReference type="HAMAP-Rule" id="MF_00099"/>
    </source>
</evidence>
<evidence type="ECO:0000256" key="2">
    <source>
        <dbReference type="ARBA" id="ARBA00022801"/>
    </source>
</evidence>
<dbReference type="PIRSF" id="PIRSF000876">
    <property type="entry name" value="RR_chemtxs_CheB"/>
    <property type="match status" value="1"/>
</dbReference>
<comment type="subcellular location">
    <subcellularLocation>
        <location evidence="4">Cytoplasm</location>
    </subcellularLocation>
</comment>
<evidence type="ECO:0000256" key="3">
    <source>
        <dbReference type="ARBA" id="ARBA00048267"/>
    </source>
</evidence>
<dbReference type="EMBL" id="JABEPP010000004">
    <property type="protein sequence ID" value="NNM73646.1"/>
    <property type="molecule type" value="Genomic_DNA"/>
</dbReference>
<keyword evidence="9" id="KW-0808">Transferase</keyword>
<dbReference type="Pfam" id="PF01339">
    <property type="entry name" value="CheB_methylest"/>
    <property type="match status" value="1"/>
</dbReference>
<proteinExistence type="inferred from homology"/>
<feature type="domain" description="Response regulatory" evidence="7">
    <location>
        <begin position="1"/>
        <end position="117"/>
    </location>
</feature>
<dbReference type="PANTHER" id="PTHR42872">
    <property type="entry name" value="PROTEIN-GLUTAMATE METHYLESTERASE/PROTEIN-GLUTAMINE GLUTAMINASE"/>
    <property type="match status" value="1"/>
</dbReference>
<dbReference type="SMART" id="SM00448">
    <property type="entry name" value="REC"/>
    <property type="match status" value="1"/>
</dbReference>
<comment type="PTM">
    <text evidence="4">Phosphorylated by CheA. Phosphorylation of the N-terminal regulatory domain activates the methylesterase activity.</text>
</comment>
<dbReference type="NCBIfam" id="NF001965">
    <property type="entry name" value="PRK00742.1"/>
    <property type="match status" value="1"/>
</dbReference>